<dbReference type="InterPro" id="IPR012349">
    <property type="entry name" value="Split_barrel_FMN-bd"/>
</dbReference>
<organism evidence="1 2">
    <name type="scientific">Dactylosporangium salmoneum</name>
    <dbReference type="NCBI Taxonomy" id="53361"/>
    <lineage>
        <taxon>Bacteria</taxon>
        <taxon>Bacillati</taxon>
        <taxon>Actinomycetota</taxon>
        <taxon>Actinomycetes</taxon>
        <taxon>Micromonosporales</taxon>
        <taxon>Micromonosporaceae</taxon>
        <taxon>Dactylosporangium</taxon>
    </lineage>
</organism>
<reference evidence="2" key="1">
    <citation type="journal article" date="2019" name="Int. J. Syst. Evol. Microbiol.">
        <title>The Global Catalogue of Microorganisms (GCM) 10K type strain sequencing project: providing services to taxonomists for standard genome sequencing and annotation.</title>
        <authorList>
            <consortium name="The Broad Institute Genomics Platform"/>
            <consortium name="The Broad Institute Genome Sequencing Center for Infectious Disease"/>
            <person name="Wu L."/>
            <person name="Ma J."/>
        </authorList>
    </citation>
    <scope>NUCLEOTIDE SEQUENCE [LARGE SCALE GENOMIC DNA]</scope>
    <source>
        <strain evidence="2">JCM 3272</strain>
    </source>
</reference>
<sequence>MQTALNLVMRAILATPVLHRTVSNRVLLLDVVGLKSQRRYRIPVGYVATADGLLIGTAGRWRRNLRPDLPVRVTIGRRRRDMLAEVVTDEESCTVLYRAILAHNPVHGRYARIRRTPGGAPNPDDLRAALARGVAVVRLH</sequence>
<dbReference type="InterPro" id="IPR004378">
    <property type="entry name" value="F420H2_quin_Rdtase"/>
</dbReference>
<comment type="caution">
    <text evidence="1">The sequence shown here is derived from an EMBL/GenBank/DDBJ whole genome shotgun (WGS) entry which is preliminary data.</text>
</comment>
<accession>A0ABP5UYA7</accession>
<dbReference type="Pfam" id="PF04075">
    <property type="entry name" value="F420H2_quin_red"/>
    <property type="match status" value="1"/>
</dbReference>
<dbReference type="Proteomes" id="UP001501444">
    <property type="component" value="Unassembled WGS sequence"/>
</dbReference>
<protein>
    <submittedName>
        <fullName evidence="1">Uncharacterized protein</fullName>
    </submittedName>
</protein>
<dbReference type="RefSeq" id="WP_344619874.1">
    <property type="nucleotide sequence ID" value="NZ_BAAARV010000118.1"/>
</dbReference>
<evidence type="ECO:0000313" key="2">
    <source>
        <dbReference type="Proteomes" id="UP001501444"/>
    </source>
</evidence>
<keyword evidence="2" id="KW-1185">Reference proteome</keyword>
<name>A0ABP5UYA7_9ACTN</name>
<evidence type="ECO:0000313" key="1">
    <source>
        <dbReference type="EMBL" id="GAA2389219.1"/>
    </source>
</evidence>
<dbReference type="EMBL" id="BAAARV010000118">
    <property type="protein sequence ID" value="GAA2389219.1"/>
    <property type="molecule type" value="Genomic_DNA"/>
</dbReference>
<proteinExistence type="predicted"/>
<gene>
    <name evidence="1" type="ORF">GCM10010170_100750</name>
</gene>
<dbReference type="Gene3D" id="2.30.110.10">
    <property type="entry name" value="Electron Transport, Fmn-binding Protein, Chain A"/>
    <property type="match status" value="1"/>
</dbReference>